<evidence type="ECO:0000256" key="1">
    <source>
        <dbReference type="ARBA" id="ARBA00022729"/>
    </source>
</evidence>
<dbReference type="SUPFAM" id="SSF81296">
    <property type="entry name" value="E set domains"/>
    <property type="match status" value="1"/>
</dbReference>
<evidence type="ECO:0000313" key="5">
    <source>
        <dbReference type="Proteomes" id="UP000481288"/>
    </source>
</evidence>
<dbReference type="InterPro" id="IPR011043">
    <property type="entry name" value="Gal_Oxase/kelch_b-propeller"/>
</dbReference>
<feature type="chain" id="PRO_5029003154" evidence="2">
    <location>
        <begin position="16"/>
        <end position="633"/>
    </location>
</feature>
<reference evidence="4 5" key="1">
    <citation type="submission" date="2018-05" db="EMBL/GenBank/DDBJ databases">
        <title>Whole genome sequencing for identification of molecular markers to develop diagnostic detection tools for the regulated plant pathogen Lachnellula willkommii.</title>
        <authorList>
            <person name="Giroux E."/>
            <person name="Bilodeau G."/>
        </authorList>
    </citation>
    <scope>NUCLEOTIDE SEQUENCE [LARGE SCALE GENOMIC DNA]</scope>
    <source>
        <strain evidence="4 5">CBS 625.97</strain>
    </source>
</reference>
<evidence type="ECO:0000313" key="4">
    <source>
        <dbReference type="EMBL" id="TVY44865.1"/>
    </source>
</evidence>
<dbReference type="InterPro" id="IPR000421">
    <property type="entry name" value="FA58C"/>
</dbReference>
<dbReference type="Pfam" id="PF09118">
    <property type="entry name" value="GO-like_E_set"/>
    <property type="match status" value="1"/>
</dbReference>
<dbReference type="PANTHER" id="PTHR32208:SF68">
    <property type="entry name" value="GALACTOSE OXIDASE"/>
    <property type="match status" value="1"/>
</dbReference>
<dbReference type="InterPro" id="IPR008979">
    <property type="entry name" value="Galactose-bd-like_sf"/>
</dbReference>
<dbReference type="InterPro" id="IPR013783">
    <property type="entry name" value="Ig-like_fold"/>
</dbReference>
<dbReference type="InterPro" id="IPR037293">
    <property type="entry name" value="Gal_Oxidase_central_sf"/>
</dbReference>
<dbReference type="CDD" id="cd02851">
    <property type="entry name" value="E_set_GO_C"/>
    <property type="match status" value="1"/>
</dbReference>
<comment type="caution">
    <text evidence="4">The sequence shown here is derived from an EMBL/GenBank/DDBJ whole genome shotgun (WGS) entry which is preliminary data.</text>
</comment>
<accession>A0A7D8YN94</accession>
<dbReference type="InterPro" id="IPR015202">
    <property type="entry name" value="GO-like_E_set"/>
</dbReference>
<dbReference type="SMART" id="SM00612">
    <property type="entry name" value="Kelch"/>
    <property type="match status" value="3"/>
</dbReference>
<dbReference type="SUPFAM" id="SSF49785">
    <property type="entry name" value="Galactose-binding domain-like"/>
    <property type="match status" value="1"/>
</dbReference>
<evidence type="ECO:0000259" key="3">
    <source>
        <dbReference type="PROSITE" id="PS50022"/>
    </source>
</evidence>
<proteinExistence type="predicted"/>
<dbReference type="PROSITE" id="PS50022">
    <property type="entry name" value="FA58C_3"/>
    <property type="match status" value="1"/>
</dbReference>
<gene>
    <name evidence="4" type="primary">GAOA_1</name>
    <name evidence="4" type="ORF">LCER1_G008837</name>
</gene>
<dbReference type="PANTHER" id="PTHR32208">
    <property type="entry name" value="SECRETED PROTEIN-RELATED"/>
    <property type="match status" value="1"/>
</dbReference>
<dbReference type="Pfam" id="PF07250">
    <property type="entry name" value="Glyoxal_oxid_N"/>
    <property type="match status" value="1"/>
</dbReference>
<feature type="domain" description="F5/8 type C" evidence="3">
    <location>
        <begin position="5"/>
        <end position="151"/>
    </location>
</feature>
<dbReference type="Gene3D" id="2.130.10.80">
    <property type="entry name" value="Galactose oxidase/kelch, beta-propeller"/>
    <property type="match status" value="1"/>
</dbReference>
<organism evidence="4 5">
    <name type="scientific">Lachnellula cervina</name>
    <dbReference type="NCBI Taxonomy" id="1316786"/>
    <lineage>
        <taxon>Eukaryota</taxon>
        <taxon>Fungi</taxon>
        <taxon>Dikarya</taxon>
        <taxon>Ascomycota</taxon>
        <taxon>Pezizomycotina</taxon>
        <taxon>Leotiomycetes</taxon>
        <taxon>Helotiales</taxon>
        <taxon>Lachnaceae</taxon>
        <taxon>Lachnellula</taxon>
    </lineage>
</organism>
<dbReference type="OrthoDB" id="2019572at2759"/>
<dbReference type="SUPFAM" id="SSF50965">
    <property type="entry name" value="Galactose oxidase, central domain"/>
    <property type="match status" value="1"/>
</dbReference>
<name>A0A7D8YN94_9HELO</name>
<dbReference type="Pfam" id="PF00754">
    <property type="entry name" value="F5_F8_type_C"/>
    <property type="match status" value="1"/>
</dbReference>
<dbReference type="Gene3D" id="2.60.40.10">
    <property type="entry name" value="Immunoglobulins"/>
    <property type="match status" value="1"/>
</dbReference>
<evidence type="ECO:0000256" key="2">
    <source>
        <dbReference type="SAM" id="SignalP"/>
    </source>
</evidence>
<dbReference type="InterPro" id="IPR006652">
    <property type="entry name" value="Kelch_1"/>
</dbReference>
<feature type="signal peptide" evidence="2">
    <location>
        <begin position="1"/>
        <end position="15"/>
    </location>
</feature>
<dbReference type="Gene3D" id="2.60.120.260">
    <property type="entry name" value="Galactose-binding domain-like"/>
    <property type="match status" value="1"/>
</dbReference>
<dbReference type="AlphaFoldDB" id="A0A7D8YN94"/>
<dbReference type="InterPro" id="IPR009880">
    <property type="entry name" value="Glyoxal_oxidase_N"/>
</dbReference>
<keyword evidence="1 2" id="KW-0732">Signal</keyword>
<dbReference type="EMBL" id="QGMG01001712">
    <property type="protein sequence ID" value="TVY44865.1"/>
    <property type="molecule type" value="Genomic_DNA"/>
</dbReference>
<sequence length="633" mass="66543">MWYFVFLTIVGLVSGVSITVDSFQVGNEGANAIDNNTTTFWHTEYSPSLAALPHSAVIDLTHSQLLNGFSYLPRQDGKKNGNIGQYTIELSLDSSTWALVANDTFIDDDSPKQTGFANTQARYVRVTAHTEAGNRGSWSSAAEFGVNIAPTSTVNGQWGPVIAFPIVFAAAVVLHDTGKIVTFASYKINAFGGSGNTYTATYDPATGLVTERNVVNTDHDMFCPGMSIDANGRAVVTGGDDASKTTIYDPSSDSWIIGATMQISRGYQASTTLSDARIFTIGGSWSGGRGGKNGEIYNATSNAWSLLSGCPVAPMLTADSAGIFRQDNHGWLFGWKSGSVFQAGPSKAMNWYETSGSGSQTSAGLRGSDGDSMNGNAVMYDAVNGKIFTAGGAVDYQDVDATSNVHLITLGTPNTTPTVQTLTSMNYQRAFANAVVLPNGKIFITGGQVHAVPFTDATSILTPELWDPATQTFTVLPAHTVPRNYHSIALLMLDGRVFTGGGGLCGDCPTGEANHADAQIYSPAYLFNSDGTAATRPALTSVSPTTSAVGGKITVVADSSISSFSLIRFGSATHTVDTDQRRIALTPTTTSGTTYTLTIPSDSGVALPGYWMLFALNSAGVPSLAKTIKITIS</sequence>
<protein>
    <submittedName>
        <fullName evidence="4">Galactose oxidase</fullName>
    </submittedName>
</protein>
<keyword evidence="5" id="KW-1185">Reference proteome</keyword>
<dbReference type="InterPro" id="IPR014756">
    <property type="entry name" value="Ig_E-set"/>
</dbReference>
<dbReference type="Proteomes" id="UP000481288">
    <property type="component" value="Unassembled WGS sequence"/>
</dbReference>